<dbReference type="PANTHER" id="PTHR23179:SF3">
    <property type="entry name" value="RHO GTPASE-ACTIVATING PROTEIN 20"/>
    <property type="match status" value="1"/>
</dbReference>
<dbReference type="PANTHER" id="PTHR23179">
    <property type="entry name" value="T-CELL ACTIVATION RHO GTPASE ACTIVATING PROTEIN-RELATED"/>
    <property type="match status" value="1"/>
</dbReference>
<accession>C4LWK5</accession>
<dbReference type="GeneID" id="3409597"/>
<protein>
    <submittedName>
        <fullName evidence="4">RhoGAP domain containing protein</fullName>
    </submittedName>
</protein>
<dbReference type="KEGG" id="ehi:EHI_069170"/>
<dbReference type="GO" id="GO:0007165">
    <property type="term" value="P:signal transduction"/>
    <property type="evidence" value="ECO:0007669"/>
    <property type="project" value="InterPro"/>
</dbReference>
<name>C4LWK5_ENTH1</name>
<evidence type="ECO:0000256" key="1">
    <source>
        <dbReference type="SAM" id="Coils"/>
    </source>
</evidence>
<dbReference type="Pfam" id="PF00620">
    <property type="entry name" value="RhoGAP"/>
    <property type="match status" value="1"/>
</dbReference>
<dbReference type="VEuPathDB" id="AmoebaDB:EHI8A_077670"/>
<proteinExistence type="predicted"/>
<dbReference type="PROSITE" id="PS50238">
    <property type="entry name" value="RHOGAP"/>
    <property type="match status" value="1"/>
</dbReference>
<dbReference type="RefSeq" id="XP_655280.2">
    <property type="nucleotide sequence ID" value="XM_650188.2"/>
</dbReference>
<dbReference type="VEuPathDB" id="AmoebaDB:EHI7A_074930"/>
<organism evidence="4 5">
    <name type="scientific">Entamoeba histolytica (strain ATCC 30459 / HM-1:IMSS / ABRM)</name>
    <dbReference type="NCBI Taxonomy" id="294381"/>
    <lineage>
        <taxon>Eukaryota</taxon>
        <taxon>Amoebozoa</taxon>
        <taxon>Evosea</taxon>
        <taxon>Archamoebae</taxon>
        <taxon>Mastigamoebida</taxon>
        <taxon>Entamoebidae</taxon>
        <taxon>Entamoeba</taxon>
    </lineage>
</organism>
<dbReference type="AlphaFoldDB" id="C4LWK5"/>
<dbReference type="HOGENOM" id="CLU_458893_0_0_1"/>
<evidence type="ECO:0000313" key="5">
    <source>
        <dbReference type="Proteomes" id="UP000001926"/>
    </source>
</evidence>
<dbReference type="SUPFAM" id="SSF48350">
    <property type="entry name" value="GTPase activation domain, GAP"/>
    <property type="match status" value="1"/>
</dbReference>
<evidence type="ECO:0000313" key="4">
    <source>
        <dbReference type="EMBL" id="EAL49894.2"/>
    </source>
</evidence>
<evidence type="ECO:0000259" key="3">
    <source>
        <dbReference type="PROSITE" id="PS50238"/>
    </source>
</evidence>
<feature type="domain" description="Rho-GAP" evidence="3">
    <location>
        <begin position="210"/>
        <end position="422"/>
    </location>
</feature>
<dbReference type="InParanoid" id="C4LWK5"/>
<dbReference type="SMART" id="SM00324">
    <property type="entry name" value="RhoGAP"/>
    <property type="match status" value="1"/>
</dbReference>
<dbReference type="InterPro" id="IPR008936">
    <property type="entry name" value="Rho_GTPase_activation_prot"/>
</dbReference>
<dbReference type="InterPro" id="IPR000198">
    <property type="entry name" value="RhoGAP_dom"/>
</dbReference>
<dbReference type="OrthoDB" id="29546at2759"/>
<dbReference type="EMBL" id="DS571164">
    <property type="protein sequence ID" value="EAL49894.2"/>
    <property type="molecule type" value="Genomic_DNA"/>
</dbReference>
<dbReference type="VEuPathDB" id="AmoebaDB:KM1_137020"/>
<dbReference type="VEuPathDB" id="AmoebaDB:EHI_069170"/>
<dbReference type="Gene3D" id="1.10.555.10">
    <property type="entry name" value="Rho GTPase activation protein"/>
    <property type="match status" value="1"/>
</dbReference>
<gene>
    <name evidence="4" type="ORF">EHI_069170</name>
</gene>
<dbReference type="CDD" id="cd00159">
    <property type="entry name" value="RhoGAP"/>
    <property type="match status" value="1"/>
</dbReference>
<reference evidence="4" key="2">
    <citation type="submission" date="2007-03" db="EMBL/GenBank/DDBJ databases">
        <authorList>
            <person name="Lorenzi H."/>
            <person name="Amedeo P."/>
            <person name="Inman J."/>
            <person name="Schobel S."/>
            <person name="Caler E."/>
        </authorList>
    </citation>
    <scope>GENOME REANNOTATION</scope>
    <source>
        <strain evidence="4">HM-1:IMSS</strain>
    </source>
</reference>
<dbReference type="OMA" id="FIGMRES"/>
<evidence type="ECO:0000256" key="2">
    <source>
        <dbReference type="SAM" id="MobiDB-lite"/>
    </source>
</evidence>
<dbReference type="VEuPathDB" id="AmoebaDB:EHI5A_118180"/>
<sequence length="595" mass="67841">MKRIECNEPEDLQEWYSKTEPKIDKYIELSNQKKLLQNLNKSINQINQMTDSLSNALADTINIFDQLTQINPEGFISDITRNANNKLKAFKGTLMDVCCTFTNATELLKVAEKSIFPLISQIKKTMIDCGTKKNIDACALCSIQAYEFMETTLIDIYSISINISIDLNRLTAIEKYTVEELRSMKEFTVPQLTYDLKNKIKHATIPISNQSLQTLIEHEGLSLYELPFQIHKIFYFLYTVGYSSTGIFRLAGRADTVALYAKYPLLIEYEEKNSIVIAATLKKFMRDLPEPIFPSSAYKEIIEATREYDQQMVDNIQTLKPVYIQMNENPHINIMQEESTPLMIYLCKLKKILSELPIASTVLHYFIELAVKIANGPSLMTPNNLAICLAPCILYDSKADITETGYCTMAIQTLIEHFKYVFNTQKVIYTMSHKNNVNSMKKRRATLISGKEKHEFIETLGSIKTISPPVEIIVNDTSSRINQPKIKSDISLNIPPPPPRPQQLVNKVYANSSSKKIHKKKIINLSTTTDDILGNEIKRKPLVPSKSPKAKTMKEQPALTKSCPTGEWNSLIEEMALKRKQMIERKQNEVSLLSF</sequence>
<keyword evidence="5" id="KW-1185">Reference proteome</keyword>
<dbReference type="Proteomes" id="UP000001926">
    <property type="component" value="Partially assembled WGS sequence"/>
</dbReference>
<feature type="region of interest" description="Disordered" evidence="2">
    <location>
        <begin position="541"/>
        <end position="562"/>
    </location>
</feature>
<dbReference type="GO" id="GO:0005096">
    <property type="term" value="F:GTPase activator activity"/>
    <property type="evidence" value="ECO:0000318"/>
    <property type="project" value="GO_Central"/>
</dbReference>
<feature type="coiled-coil region" evidence="1">
    <location>
        <begin position="29"/>
        <end position="56"/>
    </location>
</feature>
<dbReference type="STRING" id="5759.C4LWK5"/>
<reference evidence="4" key="1">
    <citation type="journal article" date="2005" name="Nature">
        <title>The genome of the protist parasite Entamoeba histolytica.</title>
        <authorList>
            <person name="Loftus B."/>
            <person name="Anderson I."/>
            <person name="Davies R."/>
            <person name="Alsmark U.C."/>
            <person name="Samuelson J."/>
            <person name="Amedeo P."/>
            <person name="Roncaglia P."/>
            <person name="Berriman M."/>
            <person name="Hirt R.P."/>
            <person name="Mann B.J."/>
            <person name="Nozaki T."/>
            <person name="Suh B."/>
            <person name="Pop M."/>
            <person name="Duchene M."/>
            <person name="Ackers J."/>
            <person name="Tannich E."/>
            <person name="Leippe M."/>
            <person name="Hofer M."/>
            <person name="Bruchhaus I."/>
            <person name="Willhoeft U."/>
            <person name="Bhattacharya A."/>
            <person name="Chillingworth T."/>
            <person name="Churcher C."/>
            <person name="Hance Z."/>
            <person name="Harris B."/>
            <person name="Harris D."/>
            <person name="Jagels K."/>
            <person name="Moule S."/>
            <person name="Mungall K."/>
            <person name="Ormond D."/>
            <person name="Squares R."/>
            <person name="Whitehead S."/>
            <person name="Quail M.A."/>
            <person name="Rabbinowitsch E."/>
            <person name="Norbertczak H."/>
            <person name="Price C."/>
            <person name="Wang Z."/>
            <person name="Guillen N."/>
            <person name="Gilchrist C."/>
            <person name="Stroup S.E."/>
            <person name="Bhattacharya S."/>
            <person name="Lohia A."/>
            <person name="Foster P.G."/>
            <person name="Sicheritz-Ponten T."/>
            <person name="Weber C."/>
            <person name="Singh U."/>
            <person name="Mukherjee C."/>
            <person name="El-Sayed N.M."/>
            <person name="Petri W.A.Jr."/>
            <person name="Clark C.G."/>
            <person name="Embley T.M."/>
            <person name="Barrell B."/>
            <person name="Fraser C.M."/>
            <person name="Hall N."/>
        </authorList>
    </citation>
    <scope>NUCLEOTIDE SEQUENCE [LARGE SCALE GENOMIC DNA]</scope>
    <source>
        <strain evidence="4">HM-1:IMSS</strain>
    </source>
</reference>
<keyword evidence="1" id="KW-0175">Coiled coil</keyword>